<reference evidence="2" key="5">
    <citation type="journal article" date="2021" name="G3 (Bethesda)">
        <title>Aegilops tauschii genome assembly Aet v5.0 features greater sequence contiguity and improved annotation.</title>
        <authorList>
            <person name="Wang L."/>
            <person name="Zhu T."/>
            <person name="Rodriguez J.C."/>
            <person name="Deal K.R."/>
            <person name="Dubcovsky J."/>
            <person name="McGuire P.E."/>
            <person name="Lux T."/>
            <person name="Spannagl M."/>
            <person name="Mayer K.F.X."/>
            <person name="Baldrich P."/>
            <person name="Meyers B.C."/>
            <person name="Huo N."/>
            <person name="Gu Y.Q."/>
            <person name="Zhou H."/>
            <person name="Devos K.M."/>
            <person name="Bennetzen J.L."/>
            <person name="Unver T."/>
            <person name="Budak H."/>
            <person name="Gulick P.J."/>
            <person name="Galiba G."/>
            <person name="Kalapos B."/>
            <person name="Nelson D.R."/>
            <person name="Li P."/>
            <person name="You F.M."/>
            <person name="Luo M.C."/>
            <person name="Dvorak J."/>
        </authorList>
    </citation>
    <scope>NUCLEOTIDE SEQUENCE [LARGE SCALE GENOMIC DNA]</scope>
    <source>
        <strain evidence="2">cv. AL8/78</strain>
    </source>
</reference>
<feature type="region of interest" description="Disordered" evidence="1">
    <location>
        <begin position="1"/>
        <end position="34"/>
    </location>
</feature>
<keyword evidence="3" id="KW-1185">Reference proteome</keyword>
<name>A0A452Y053_AEGTS</name>
<evidence type="ECO:0000313" key="2">
    <source>
        <dbReference type="EnsemblPlants" id="AET1Gv20239400.1"/>
    </source>
</evidence>
<evidence type="ECO:0000256" key="1">
    <source>
        <dbReference type="SAM" id="MobiDB-lite"/>
    </source>
</evidence>
<sequence length="34" mass="3790">NHFLFVSLSSSPPNYHDAPRTVSQSHPARDPQIS</sequence>
<reference evidence="3" key="1">
    <citation type="journal article" date="2014" name="Science">
        <title>Ancient hybridizations among the ancestral genomes of bread wheat.</title>
        <authorList>
            <consortium name="International Wheat Genome Sequencing Consortium,"/>
            <person name="Marcussen T."/>
            <person name="Sandve S.R."/>
            <person name="Heier L."/>
            <person name="Spannagl M."/>
            <person name="Pfeifer M."/>
            <person name="Jakobsen K.S."/>
            <person name="Wulff B.B."/>
            <person name="Steuernagel B."/>
            <person name="Mayer K.F."/>
            <person name="Olsen O.A."/>
        </authorList>
    </citation>
    <scope>NUCLEOTIDE SEQUENCE [LARGE SCALE GENOMIC DNA]</scope>
    <source>
        <strain evidence="3">cv. AL8/78</strain>
    </source>
</reference>
<organism evidence="2 3">
    <name type="scientific">Aegilops tauschii subsp. strangulata</name>
    <name type="common">Goatgrass</name>
    <dbReference type="NCBI Taxonomy" id="200361"/>
    <lineage>
        <taxon>Eukaryota</taxon>
        <taxon>Viridiplantae</taxon>
        <taxon>Streptophyta</taxon>
        <taxon>Embryophyta</taxon>
        <taxon>Tracheophyta</taxon>
        <taxon>Spermatophyta</taxon>
        <taxon>Magnoliopsida</taxon>
        <taxon>Liliopsida</taxon>
        <taxon>Poales</taxon>
        <taxon>Poaceae</taxon>
        <taxon>BOP clade</taxon>
        <taxon>Pooideae</taxon>
        <taxon>Triticodae</taxon>
        <taxon>Triticeae</taxon>
        <taxon>Triticinae</taxon>
        <taxon>Aegilops</taxon>
    </lineage>
</organism>
<dbReference type="AlphaFoldDB" id="A0A452Y053"/>
<protein>
    <submittedName>
        <fullName evidence="2">Uncharacterized protein</fullName>
    </submittedName>
</protein>
<dbReference type="Proteomes" id="UP000015105">
    <property type="component" value="Chromosome 1D"/>
</dbReference>
<accession>A0A452Y053</accession>
<proteinExistence type="predicted"/>
<dbReference type="EnsemblPlants" id="AET1Gv20239400.1">
    <property type="protein sequence ID" value="AET1Gv20239400.1"/>
    <property type="gene ID" value="AET1Gv20239400"/>
</dbReference>
<reference evidence="3" key="2">
    <citation type="journal article" date="2017" name="Nat. Plants">
        <title>The Aegilops tauschii genome reveals multiple impacts of transposons.</title>
        <authorList>
            <person name="Zhao G."/>
            <person name="Zou C."/>
            <person name="Li K."/>
            <person name="Wang K."/>
            <person name="Li T."/>
            <person name="Gao L."/>
            <person name="Zhang X."/>
            <person name="Wang H."/>
            <person name="Yang Z."/>
            <person name="Liu X."/>
            <person name="Jiang W."/>
            <person name="Mao L."/>
            <person name="Kong X."/>
            <person name="Jiao Y."/>
            <person name="Jia J."/>
        </authorList>
    </citation>
    <scope>NUCLEOTIDE SEQUENCE [LARGE SCALE GENOMIC DNA]</scope>
    <source>
        <strain evidence="3">cv. AL8/78</strain>
    </source>
</reference>
<reference evidence="2" key="3">
    <citation type="journal article" date="2017" name="Nature">
        <title>Genome sequence of the progenitor of the wheat D genome Aegilops tauschii.</title>
        <authorList>
            <person name="Luo M.C."/>
            <person name="Gu Y.Q."/>
            <person name="Puiu D."/>
            <person name="Wang H."/>
            <person name="Twardziok S.O."/>
            <person name="Deal K.R."/>
            <person name="Huo N."/>
            <person name="Zhu T."/>
            <person name="Wang L."/>
            <person name="Wang Y."/>
            <person name="McGuire P.E."/>
            <person name="Liu S."/>
            <person name="Long H."/>
            <person name="Ramasamy R.K."/>
            <person name="Rodriguez J.C."/>
            <person name="Van S.L."/>
            <person name="Yuan L."/>
            <person name="Wang Z."/>
            <person name="Xia Z."/>
            <person name="Xiao L."/>
            <person name="Anderson O.D."/>
            <person name="Ouyang S."/>
            <person name="Liang Y."/>
            <person name="Zimin A.V."/>
            <person name="Pertea G."/>
            <person name="Qi P."/>
            <person name="Bennetzen J.L."/>
            <person name="Dai X."/>
            <person name="Dawson M.W."/>
            <person name="Muller H.G."/>
            <person name="Kugler K."/>
            <person name="Rivarola-Duarte L."/>
            <person name="Spannagl M."/>
            <person name="Mayer K.F.X."/>
            <person name="Lu F.H."/>
            <person name="Bevan M.W."/>
            <person name="Leroy P."/>
            <person name="Li P."/>
            <person name="You F.M."/>
            <person name="Sun Q."/>
            <person name="Liu Z."/>
            <person name="Lyons E."/>
            <person name="Wicker T."/>
            <person name="Salzberg S.L."/>
            <person name="Devos K.M."/>
            <person name="Dvorak J."/>
        </authorList>
    </citation>
    <scope>NUCLEOTIDE SEQUENCE [LARGE SCALE GENOMIC DNA]</scope>
    <source>
        <strain evidence="2">cv. AL8/78</strain>
    </source>
</reference>
<dbReference type="Gramene" id="AET1Gv20239400.1">
    <property type="protein sequence ID" value="AET1Gv20239400.1"/>
    <property type="gene ID" value="AET1Gv20239400"/>
</dbReference>
<reference evidence="2" key="4">
    <citation type="submission" date="2019-03" db="UniProtKB">
        <authorList>
            <consortium name="EnsemblPlants"/>
        </authorList>
    </citation>
    <scope>IDENTIFICATION</scope>
</reference>
<evidence type="ECO:0000313" key="3">
    <source>
        <dbReference type="Proteomes" id="UP000015105"/>
    </source>
</evidence>